<dbReference type="InterPro" id="IPR049142">
    <property type="entry name" value="MS_channel_1st"/>
</dbReference>
<dbReference type="Gene3D" id="2.30.30.60">
    <property type="match status" value="1"/>
</dbReference>
<dbReference type="InterPro" id="IPR011066">
    <property type="entry name" value="MscS_channel_C_sf"/>
</dbReference>
<evidence type="ECO:0000256" key="7">
    <source>
        <dbReference type="SAM" id="Phobius"/>
    </source>
</evidence>
<dbReference type="PANTHER" id="PTHR30566">
    <property type="entry name" value="YNAI-RELATED MECHANOSENSITIVE ION CHANNEL"/>
    <property type="match status" value="1"/>
</dbReference>
<reference evidence="11 12" key="1">
    <citation type="submission" date="2018-03" db="EMBL/GenBank/DDBJ databases">
        <title>Genome sequencing of Simplicispira sp.</title>
        <authorList>
            <person name="Kim S.-J."/>
            <person name="Heo J."/>
            <person name="Kwon S.-W."/>
        </authorList>
    </citation>
    <scope>NUCLEOTIDE SEQUENCE [LARGE SCALE GENOMIC DNA]</scope>
    <source>
        <strain evidence="11 12">SC1-8</strain>
    </source>
</reference>
<dbReference type="SUPFAM" id="SSF82861">
    <property type="entry name" value="Mechanosensitive channel protein MscS (YggB), transmembrane region"/>
    <property type="match status" value="1"/>
</dbReference>
<feature type="transmembrane region" description="Helical" evidence="7">
    <location>
        <begin position="132"/>
        <end position="152"/>
    </location>
</feature>
<evidence type="ECO:0000259" key="10">
    <source>
        <dbReference type="Pfam" id="PF21088"/>
    </source>
</evidence>
<organism evidence="11 12">
    <name type="scientific">Simplicispira suum</name>
    <dbReference type="NCBI Taxonomy" id="2109915"/>
    <lineage>
        <taxon>Bacteria</taxon>
        <taxon>Pseudomonadati</taxon>
        <taxon>Pseudomonadota</taxon>
        <taxon>Betaproteobacteria</taxon>
        <taxon>Burkholderiales</taxon>
        <taxon>Comamonadaceae</taxon>
        <taxon>Simplicispira</taxon>
    </lineage>
</organism>
<dbReference type="InterPro" id="IPR006685">
    <property type="entry name" value="MscS_channel_2nd"/>
</dbReference>
<dbReference type="SUPFAM" id="SSF82689">
    <property type="entry name" value="Mechanosensitive channel protein MscS (YggB), C-terminal domain"/>
    <property type="match status" value="1"/>
</dbReference>
<dbReference type="GO" id="GO:0008381">
    <property type="term" value="F:mechanosensitive monoatomic ion channel activity"/>
    <property type="evidence" value="ECO:0007669"/>
    <property type="project" value="UniProtKB-ARBA"/>
</dbReference>
<dbReference type="Proteomes" id="UP000239326">
    <property type="component" value="Chromosome"/>
</dbReference>
<keyword evidence="5 7" id="KW-1133">Transmembrane helix</keyword>
<feature type="domain" description="Mechanosensitive ion channel transmembrane helices 2/3" evidence="10">
    <location>
        <begin position="141"/>
        <end position="179"/>
    </location>
</feature>
<sequence>MQEILDMSFAGNDTLAWLRAAAWMVGAVVLMKIILPLVIRRISRWAVSTSTRWDDALVQALRAVRWYLIALVALHPASQELVLRANTERWMSGIATVAFFLQLGLCASAFISGWIVNVRQDSLQKDPSTTSALSILSFIGRVVAWAVLLLLLLDNLGFDVNALVAGLGIGGIAIGLALQNILGDLFASLSIVLDKPFQVGDFVVIDDFSGSVENIGLKTTRLRSLSGEVLVFSNGDLTKSRLRNYKLMKERRIPFTFGLTFDATPEQLEQVPGVVKKVVDTQEQARFDRAHFTGFGGSSLDFEVVYWMLTPDYAAYRDVQQAINLGLMREFAALGVDFAFPTRTLMLGKQGPIAVALAKASGASEADTAQ</sequence>
<evidence type="ECO:0000256" key="6">
    <source>
        <dbReference type="ARBA" id="ARBA00023136"/>
    </source>
</evidence>
<dbReference type="SUPFAM" id="SSF50182">
    <property type="entry name" value="Sm-like ribonucleoproteins"/>
    <property type="match status" value="1"/>
</dbReference>
<evidence type="ECO:0000259" key="9">
    <source>
        <dbReference type="Pfam" id="PF21082"/>
    </source>
</evidence>
<feature type="transmembrane region" description="Helical" evidence="7">
    <location>
        <begin position="90"/>
        <end position="111"/>
    </location>
</feature>
<feature type="transmembrane region" description="Helical" evidence="7">
    <location>
        <begin position="20"/>
        <end position="39"/>
    </location>
</feature>
<evidence type="ECO:0000256" key="1">
    <source>
        <dbReference type="ARBA" id="ARBA00004651"/>
    </source>
</evidence>
<dbReference type="AlphaFoldDB" id="A0A2S0N2G2"/>
<dbReference type="InterPro" id="IPR049278">
    <property type="entry name" value="MS_channel_C"/>
</dbReference>
<evidence type="ECO:0000256" key="2">
    <source>
        <dbReference type="ARBA" id="ARBA00008017"/>
    </source>
</evidence>
<dbReference type="InterPro" id="IPR023408">
    <property type="entry name" value="MscS_beta-dom_sf"/>
</dbReference>
<dbReference type="Pfam" id="PF21088">
    <property type="entry name" value="MS_channel_1st"/>
    <property type="match status" value="1"/>
</dbReference>
<evidence type="ECO:0000313" key="12">
    <source>
        <dbReference type="Proteomes" id="UP000239326"/>
    </source>
</evidence>
<keyword evidence="3" id="KW-1003">Cell membrane</keyword>
<dbReference type="EMBL" id="CP027669">
    <property type="protein sequence ID" value="AVO42151.1"/>
    <property type="molecule type" value="Genomic_DNA"/>
</dbReference>
<keyword evidence="12" id="KW-1185">Reference proteome</keyword>
<comment type="subcellular location">
    <subcellularLocation>
        <location evidence="1">Cell membrane</location>
        <topology evidence="1">Multi-pass membrane protein</topology>
    </subcellularLocation>
</comment>
<dbReference type="Gene3D" id="1.10.287.1260">
    <property type="match status" value="1"/>
</dbReference>
<dbReference type="KEGG" id="simp:C6571_13435"/>
<accession>A0A2S0N2G2</accession>
<dbReference type="InterPro" id="IPR010920">
    <property type="entry name" value="LSM_dom_sf"/>
</dbReference>
<dbReference type="GO" id="GO:0005886">
    <property type="term" value="C:plasma membrane"/>
    <property type="evidence" value="ECO:0007669"/>
    <property type="project" value="UniProtKB-SubCell"/>
</dbReference>
<dbReference type="Pfam" id="PF21082">
    <property type="entry name" value="MS_channel_3rd"/>
    <property type="match status" value="1"/>
</dbReference>
<feature type="domain" description="Mechanosensitive ion channel MscS" evidence="8">
    <location>
        <begin position="180"/>
        <end position="246"/>
    </location>
</feature>
<protein>
    <submittedName>
        <fullName evidence="11">Mechanosensitive ion channel protein MscS</fullName>
    </submittedName>
</protein>
<dbReference type="Gene3D" id="3.30.70.100">
    <property type="match status" value="1"/>
</dbReference>
<evidence type="ECO:0000313" key="11">
    <source>
        <dbReference type="EMBL" id="AVO42151.1"/>
    </source>
</evidence>
<feature type="transmembrane region" description="Helical" evidence="7">
    <location>
        <begin position="158"/>
        <end position="178"/>
    </location>
</feature>
<feature type="domain" description="Mechanosensitive ion channel MscS C-terminal" evidence="9">
    <location>
        <begin position="255"/>
        <end position="337"/>
    </location>
</feature>
<comment type="similarity">
    <text evidence="2">Belongs to the MscS (TC 1.A.23) family.</text>
</comment>
<evidence type="ECO:0000256" key="3">
    <source>
        <dbReference type="ARBA" id="ARBA00022475"/>
    </source>
</evidence>
<keyword evidence="6 7" id="KW-0472">Membrane</keyword>
<dbReference type="Pfam" id="PF00924">
    <property type="entry name" value="MS_channel_2nd"/>
    <property type="match status" value="1"/>
</dbReference>
<evidence type="ECO:0000256" key="4">
    <source>
        <dbReference type="ARBA" id="ARBA00022692"/>
    </source>
</evidence>
<gene>
    <name evidence="11" type="ORF">C6571_13435</name>
</gene>
<evidence type="ECO:0000256" key="5">
    <source>
        <dbReference type="ARBA" id="ARBA00022989"/>
    </source>
</evidence>
<evidence type="ECO:0000259" key="8">
    <source>
        <dbReference type="Pfam" id="PF00924"/>
    </source>
</evidence>
<dbReference type="OrthoDB" id="9775207at2"/>
<name>A0A2S0N2G2_9BURK</name>
<dbReference type="InterPro" id="IPR011014">
    <property type="entry name" value="MscS_channel_TM-2"/>
</dbReference>
<keyword evidence="4 7" id="KW-0812">Transmembrane</keyword>
<proteinExistence type="inferred from homology"/>
<dbReference type="PANTHER" id="PTHR30566:SF25">
    <property type="entry name" value="INNER MEMBRANE PROTEIN"/>
    <property type="match status" value="1"/>
</dbReference>